<evidence type="ECO:0000256" key="10">
    <source>
        <dbReference type="ARBA" id="ARBA00023239"/>
    </source>
</evidence>
<keyword evidence="7 13" id="KW-0412">Isoleucine biosynthesis</keyword>
<dbReference type="GO" id="GO:0006567">
    <property type="term" value="P:L-threonine catabolic process"/>
    <property type="evidence" value="ECO:0007669"/>
    <property type="project" value="TreeGrafter"/>
</dbReference>
<dbReference type="Pfam" id="PF00585">
    <property type="entry name" value="Thr_dehydrat_C"/>
    <property type="match status" value="2"/>
</dbReference>
<name>A0A1S7LKU3_MAGMO</name>
<dbReference type="GO" id="GO:0030170">
    <property type="term" value="F:pyridoxal phosphate binding"/>
    <property type="evidence" value="ECO:0007669"/>
    <property type="project" value="InterPro"/>
</dbReference>
<dbReference type="InterPro" id="IPR005787">
    <property type="entry name" value="Thr_deHydtase_biosynth"/>
</dbReference>
<dbReference type="CDD" id="cd04906">
    <property type="entry name" value="ACT_ThrD-I_1"/>
    <property type="match status" value="1"/>
</dbReference>
<protein>
    <recommendedName>
        <fullName evidence="13">L-threonine dehydratase</fullName>
        <ecNumber evidence="13">4.3.1.19</ecNumber>
    </recommendedName>
    <alternativeName>
        <fullName evidence="13">Threonine deaminase</fullName>
    </alternativeName>
</protein>
<dbReference type="NCBIfam" id="NF006674">
    <property type="entry name" value="PRK09224.1"/>
    <property type="match status" value="1"/>
</dbReference>
<dbReference type="InterPro" id="IPR001926">
    <property type="entry name" value="TrpB-like_PALP"/>
</dbReference>
<comment type="pathway">
    <text evidence="3 13">Amino-acid biosynthesis; L-isoleucine biosynthesis; 2-oxobutanoate from L-threonine: step 1/1.</text>
</comment>
<keyword evidence="8" id="KW-0677">Repeat</keyword>
<dbReference type="EC" id="4.3.1.19" evidence="13"/>
<proteinExistence type="inferred from homology"/>
<feature type="domain" description="ACT-like" evidence="14">
    <location>
        <begin position="329"/>
        <end position="401"/>
    </location>
</feature>
<dbReference type="GO" id="GO:0006565">
    <property type="term" value="P:L-serine catabolic process"/>
    <property type="evidence" value="ECO:0007669"/>
    <property type="project" value="TreeGrafter"/>
</dbReference>
<dbReference type="EMBL" id="LO017727">
    <property type="protein sequence ID" value="CRH07582.1"/>
    <property type="molecule type" value="Genomic_DNA"/>
</dbReference>
<dbReference type="FunFam" id="3.40.50.1100:FF:000005">
    <property type="entry name" value="Threonine dehydratase catabolic"/>
    <property type="match status" value="1"/>
</dbReference>
<dbReference type="PANTHER" id="PTHR48078">
    <property type="entry name" value="THREONINE DEHYDRATASE, MITOCHONDRIAL-RELATED"/>
    <property type="match status" value="1"/>
</dbReference>
<dbReference type="InterPro" id="IPR045865">
    <property type="entry name" value="ACT-like_dom_sf"/>
</dbReference>
<dbReference type="GO" id="GO:0003941">
    <property type="term" value="F:L-serine ammonia-lyase activity"/>
    <property type="evidence" value="ECO:0007669"/>
    <property type="project" value="TreeGrafter"/>
</dbReference>
<dbReference type="GO" id="GO:0004794">
    <property type="term" value="F:threonine deaminase activity"/>
    <property type="evidence" value="ECO:0007669"/>
    <property type="project" value="UniProtKB-UniRule"/>
</dbReference>
<dbReference type="InterPro" id="IPR038110">
    <property type="entry name" value="TD_ACT-like_sf"/>
</dbReference>
<evidence type="ECO:0000256" key="2">
    <source>
        <dbReference type="ARBA" id="ARBA00001933"/>
    </source>
</evidence>
<evidence type="ECO:0000256" key="3">
    <source>
        <dbReference type="ARBA" id="ARBA00004810"/>
    </source>
</evidence>
<comment type="cofactor">
    <cofactor evidence="2 13">
        <name>pyridoxal 5'-phosphate</name>
        <dbReference type="ChEBI" id="CHEBI:597326"/>
    </cofactor>
</comment>
<dbReference type="InterPro" id="IPR001721">
    <property type="entry name" value="TD_ACT-like"/>
</dbReference>
<evidence type="ECO:0000256" key="1">
    <source>
        <dbReference type="ARBA" id="ARBA00001274"/>
    </source>
</evidence>
<evidence type="ECO:0000256" key="7">
    <source>
        <dbReference type="ARBA" id="ARBA00022624"/>
    </source>
</evidence>
<dbReference type="Gene3D" id="3.40.50.1100">
    <property type="match status" value="2"/>
</dbReference>
<dbReference type="SUPFAM" id="SSF53686">
    <property type="entry name" value="Tryptophan synthase beta subunit-like PLP-dependent enzymes"/>
    <property type="match status" value="1"/>
</dbReference>
<dbReference type="InterPro" id="IPR050147">
    <property type="entry name" value="Ser/Thr_Dehydratase"/>
</dbReference>
<dbReference type="PROSITE" id="PS51672">
    <property type="entry name" value="ACT_LIKE"/>
    <property type="match status" value="2"/>
</dbReference>
<organism evidence="15">
    <name type="scientific">Magnetococcus massalia (strain MO-1)</name>
    <dbReference type="NCBI Taxonomy" id="451514"/>
    <lineage>
        <taxon>Bacteria</taxon>
        <taxon>Pseudomonadati</taxon>
        <taxon>Pseudomonadota</taxon>
        <taxon>Magnetococcia</taxon>
        <taxon>Magnetococcales</taxon>
        <taxon>Magnetococcaceae</taxon>
        <taxon>Magnetococcus</taxon>
    </lineage>
</organism>
<evidence type="ECO:0000256" key="4">
    <source>
        <dbReference type="ARBA" id="ARBA00010869"/>
    </source>
</evidence>
<evidence type="ECO:0000256" key="12">
    <source>
        <dbReference type="ARBA" id="ARBA00025527"/>
    </source>
</evidence>
<comment type="similarity">
    <text evidence="4 13">Belongs to the serine/threonine dehydratase family.</text>
</comment>
<dbReference type="AlphaFoldDB" id="A0A1S7LKU3"/>
<sequence>MSETLFRHILMSRVYEAAVETPLEPSPWLSTQLGNDVLVKREDLQPVFSFKLRGAYNKIAHLTDEERERGIIAASAGNHAQGVAFSARELGLEATIVMPVTTPAIKVDAVKRFGAQVVLHGDNYSIAADYCKQLSQENGMTFIHPFDDELVIAGQGTVGYEIMRQSGGRLDAIYVPVGGGGLIAGIGAYVKNLNPSIRVIGVEPEDSDAMARSLEAGKLVSLDQVGIFADGVAVREVGPRTFELCQEYVDEIVRVSTDEICSAIKWTYQATRTIVEPAGALSLAGMRHHVQKNGIRDQRLVAINSGANMNFERLRYVTERTMVGEQREALFAITLPEKPGALRHFCQDVVQDHNITEFNYRLANRDEAHIFVGIDLRRPEERQMLAQRLSEGGFRYEDLTDNNLAKTHVRHMVGGRSSVVSHERLFRFRFPERPGALSDFLSSMQAHWNISLFHYRLHGGDFGRVLIGLEVQEGEREALAVFLDKLGYSYVEETDNPAYKMFL</sequence>
<evidence type="ECO:0000256" key="13">
    <source>
        <dbReference type="RuleBase" id="RU362012"/>
    </source>
</evidence>
<dbReference type="Pfam" id="PF00291">
    <property type="entry name" value="PALP"/>
    <property type="match status" value="1"/>
</dbReference>
<evidence type="ECO:0000259" key="14">
    <source>
        <dbReference type="PROSITE" id="PS51672"/>
    </source>
</evidence>
<dbReference type="FunFam" id="3.40.50.1100:FF:000007">
    <property type="entry name" value="L-threonine dehydratase catabolic TdcB"/>
    <property type="match status" value="1"/>
</dbReference>
<dbReference type="InterPro" id="IPR000634">
    <property type="entry name" value="Ser/Thr_deHydtase_PyrdxlP-BS"/>
</dbReference>
<keyword evidence="11 13" id="KW-0100">Branched-chain amino acid biosynthesis</keyword>
<dbReference type="UniPathway" id="UPA00047">
    <property type="reaction ID" value="UER00054"/>
</dbReference>
<evidence type="ECO:0000256" key="8">
    <source>
        <dbReference type="ARBA" id="ARBA00022737"/>
    </source>
</evidence>
<evidence type="ECO:0000256" key="6">
    <source>
        <dbReference type="ARBA" id="ARBA00022605"/>
    </source>
</evidence>
<dbReference type="CDD" id="cd04907">
    <property type="entry name" value="ACT_ThrD-I_2"/>
    <property type="match status" value="1"/>
</dbReference>
<comment type="function">
    <text evidence="12 13">Catalyzes the anaerobic formation of alpha-ketobutyrate and ammonia from threonine in a two-step reaction. The first step involved a dehydration of threonine and a production of enamine intermediates (aminocrotonate), which tautomerizes to its imine form (iminobutyrate). Both intermediates are unstable and short-lived. The second step is the nonenzymatic hydrolysis of the enamine/imine intermediates to form 2-ketobutyrate and free ammonia. In the low water environment of the cell, the second step is accelerated by RidA.</text>
</comment>
<keyword evidence="6 13" id="KW-0028">Amino-acid biosynthesis</keyword>
<evidence type="ECO:0000256" key="11">
    <source>
        <dbReference type="ARBA" id="ARBA00023304"/>
    </source>
</evidence>
<dbReference type="SUPFAM" id="SSF55021">
    <property type="entry name" value="ACT-like"/>
    <property type="match status" value="2"/>
</dbReference>
<keyword evidence="9 13" id="KW-0663">Pyridoxal phosphate</keyword>
<evidence type="ECO:0000313" key="15">
    <source>
        <dbReference type="EMBL" id="CRH07582.1"/>
    </source>
</evidence>
<gene>
    <name evidence="13 15" type="primary">ilvA</name>
    <name evidence="15" type="ORF">MAGMO_3446</name>
</gene>
<evidence type="ECO:0000256" key="9">
    <source>
        <dbReference type="ARBA" id="ARBA00022898"/>
    </source>
</evidence>
<dbReference type="CDD" id="cd01562">
    <property type="entry name" value="Thr-dehyd"/>
    <property type="match status" value="1"/>
</dbReference>
<dbReference type="NCBIfam" id="TIGR01124">
    <property type="entry name" value="ilvA_2Cterm"/>
    <property type="match status" value="1"/>
</dbReference>
<feature type="domain" description="ACT-like" evidence="14">
    <location>
        <begin position="424"/>
        <end position="495"/>
    </location>
</feature>
<dbReference type="PANTHER" id="PTHR48078:SF11">
    <property type="entry name" value="THREONINE DEHYDRATASE, MITOCHONDRIAL"/>
    <property type="match status" value="1"/>
</dbReference>
<reference evidence="15" key="1">
    <citation type="submission" date="2015-04" db="EMBL/GenBank/DDBJ databases">
        <authorList>
            <person name="Syromyatnikov M.Y."/>
            <person name="Popov V.N."/>
        </authorList>
    </citation>
    <scope>NUCLEOTIDE SEQUENCE</scope>
    <source>
        <strain evidence="15">MO-1</strain>
    </source>
</reference>
<dbReference type="InterPro" id="IPR036052">
    <property type="entry name" value="TrpB-like_PALP_sf"/>
</dbReference>
<evidence type="ECO:0000256" key="5">
    <source>
        <dbReference type="ARBA" id="ARBA00011881"/>
    </source>
</evidence>
<comment type="catalytic activity">
    <reaction evidence="1 13">
        <text>L-threonine = 2-oxobutanoate + NH4(+)</text>
        <dbReference type="Rhea" id="RHEA:22108"/>
        <dbReference type="ChEBI" id="CHEBI:16763"/>
        <dbReference type="ChEBI" id="CHEBI:28938"/>
        <dbReference type="ChEBI" id="CHEBI:57926"/>
        <dbReference type="EC" id="4.3.1.19"/>
    </reaction>
</comment>
<dbReference type="Gene3D" id="3.40.1020.10">
    <property type="entry name" value="Biosynthetic Threonine Deaminase, Domain 3"/>
    <property type="match status" value="1"/>
</dbReference>
<dbReference type="PROSITE" id="PS00165">
    <property type="entry name" value="DEHYDRATASE_SER_THR"/>
    <property type="match status" value="1"/>
</dbReference>
<dbReference type="FunFam" id="3.40.1020.10:FF:000001">
    <property type="entry name" value="L-threonine dehydratase"/>
    <property type="match status" value="1"/>
</dbReference>
<comment type="subunit">
    <text evidence="5 13">Homotetramer.</text>
</comment>
<keyword evidence="10 13" id="KW-0456">Lyase</keyword>
<dbReference type="GO" id="GO:0009097">
    <property type="term" value="P:isoleucine biosynthetic process"/>
    <property type="evidence" value="ECO:0007669"/>
    <property type="project" value="UniProtKB-UniRule"/>
</dbReference>
<accession>A0A1S7LKU3</accession>